<protein>
    <submittedName>
        <fullName evidence="1">Uncharacterized protein</fullName>
    </submittedName>
</protein>
<dbReference type="AlphaFoldDB" id="A0A0E9W4D6"/>
<reference evidence="1" key="2">
    <citation type="journal article" date="2015" name="Fish Shellfish Immunol.">
        <title>Early steps in the European eel (Anguilla anguilla)-Vibrio vulnificus interaction in the gills: Role of the RtxA13 toxin.</title>
        <authorList>
            <person name="Callol A."/>
            <person name="Pajuelo D."/>
            <person name="Ebbesson L."/>
            <person name="Teles M."/>
            <person name="MacKenzie S."/>
            <person name="Amaro C."/>
        </authorList>
    </citation>
    <scope>NUCLEOTIDE SEQUENCE</scope>
</reference>
<accession>A0A0E9W4D6</accession>
<reference evidence="1" key="1">
    <citation type="submission" date="2014-11" db="EMBL/GenBank/DDBJ databases">
        <authorList>
            <person name="Amaro Gonzalez C."/>
        </authorList>
    </citation>
    <scope>NUCLEOTIDE SEQUENCE</scope>
</reference>
<sequence>MHIRSDTKRRARPGAWGTFTRCVNSFSLALSVLCWCPARFLCGFCLSCFGSVFGEA</sequence>
<organism evidence="1">
    <name type="scientific">Anguilla anguilla</name>
    <name type="common">European freshwater eel</name>
    <name type="synonym">Muraena anguilla</name>
    <dbReference type="NCBI Taxonomy" id="7936"/>
    <lineage>
        <taxon>Eukaryota</taxon>
        <taxon>Metazoa</taxon>
        <taxon>Chordata</taxon>
        <taxon>Craniata</taxon>
        <taxon>Vertebrata</taxon>
        <taxon>Euteleostomi</taxon>
        <taxon>Actinopterygii</taxon>
        <taxon>Neopterygii</taxon>
        <taxon>Teleostei</taxon>
        <taxon>Anguilliformes</taxon>
        <taxon>Anguillidae</taxon>
        <taxon>Anguilla</taxon>
    </lineage>
</organism>
<dbReference type="EMBL" id="GBXM01023391">
    <property type="protein sequence ID" value="JAH85186.1"/>
    <property type="molecule type" value="Transcribed_RNA"/>
</dbReference>
<name>A0A0E9W4D6_ANGAN</name>
<evidence type="ECO:0000313" key="1">
    <source>
        <dbReference type="EMBL" id="JAH85186.1"/>
    </source>
</evidence>
<proteinExistence type="predicted"/>